<dbReference type="RefSeq" id="WP_043249352.1">
    <property type="nucleotide sequence ID" value="NZ_HG322950.1"/>
</dbReference>
<proteinExistence type="predicted"/>
<evidence type="ECO:0000313" key="2">
    <source>
        <dbReference type="Proteomes" id="UP000025241"/>
    </source>
</evidence>
<dbReference type="Gene3D" id="2.40.110.10">
    <property type="entry name" value="Butyryl-CoA Dehydrogenase, subunit A, domain 2"/>
    <property type="match status" value="1"/>
</dbReference>
<keyword evidence="2" id="KW-1185">Reference proteome</keyword>
<dbReference type="AlphaFoldDB" id="A0A024HCM7"/>
<dbReference type="GO" id="GO:0016627">
    <property type="term" value="F:oxidoreductase activity, acting on the CH-CH group of donors"/>
    <property type="evidence" value="ECO:0007669"/>
    <property type="project" value="InterPro"/>
</dbReference>
<dbReference type="PATRIC" id="fig|1301098.3.peg.906"/>
<protein>
    <recommendedName>
        <fullName evidence="3">Acyl-CoA dehydrogenase</fullName>
    </recommendedName>
</protein>
<dbReference type="InterPro" id="IPR046373">
    <property type="entry name" value="Acyl-CoA_Oxase/DH_mid-dom_sf"/>
</dbReference>
<dbReference type="SUPFAM" id="SSF56645">
    <property type="entry name" value="Acyl-CoA dehydrogenase NM domain-like"/>
    <property type="match status" value="1"/>
</dbReference>
<dbReference type="KEGG" id="pkc:PKB_0901"/>
<dbReference type="EMBL" id="HG322950">
    <property type="protein sequence ID" value="CDF82267.1"/>
    <property type="molecule type" value="Genomic_DNA"/>
</dbReference>
<dbReference type="Proteomes" id="UP000025241">
    <property type="component" value="Chromosome I"/>
</dbReference>
<dbReference type="STRING" id="1301098.PKB_0901"/>
<reference evidence="1 2" key="2">
    <citation type="submission" date="2014-05" db="EMBL/GenBank/DDBJ databases">
        <title>Genome sequence of the 3-chlorobenzoate degrading bacterium Pseudomonas knackmussii B13 shows multiple evidence for horizontal gene transfer.</title>
        <authorList>
            <person name="Miyazaki R."/>
            <person name="Bertelli C."/>
            <person name="Falquet L."/>
            <person name="Robinson-Rechavi M."/>
            <person name="Gharib W."/>
            <person name="Roy S."/>
            <person name="Van der Meer J.R."/>
        </authorList>
    </citation>
    <scope>NUCLEOTIDE SEQUENCE [LARGE SCALE GENOMIC DNA]</scope>
    <source>
        <strain evidence="1 2">B13</strain>
    </source>
</reference>
<evidence type="ECO:0000313" key="1">
    <source>
        <dbReference type="EMBL" id="CDF82267.1"/>
    </source>
</evidence>
<gene>
    <name evidence="1" type="ORF">PKB_0901</name>
</gene>
<sequence>MLWNRLLGPLERLPAGLSLEDWYCELLMRGQGASTLELAVLAGRLAGTPGLAFLGGYQAALRALWPAAPASLGALCVTEGKRLRPADLATRLDGLTLHGRKDFATAAESAGWWLVAARDEAPGAEPRLAMTVVLAGAPGARLEPLPALPLIPDIPHARLVLDGAHCERLPGDGWDAYAKPFRTLEDLHVMAAMLAWLYGVALDSGWPRELSLRLAGLLAGCAEVVRHPASASETHVLLGGLFAQFDALAPALDAAIDAGPQPWAALWKRDRGVLALGGSARAKRLDKAWSALGVDPRQ</sequence>
<reference evidence="1 2" key="1">
    <citation type="submission" date="2013-03" db="EMBL/GenBank/DDBJ databases">
        <authorList>
            <person name="Linke B."/>
        </authorList>
    </citation>
    <scope>NUCLEOTIDE SEQUENCE [LARGE SCALE GENOMIC DNA]</scope>
    <source>
        <strain evidence="1 2">B13</strain>
    </source>
</reference>
<evidence type="ECO:0008006" key="3">
    <source>
        <dbReference type="Google" id="ProtNLM"/>
    </source>
</evidence>
<dbReference type="OrthoDB" id="4568976at2"/>
<dbReference type="InterPro" id="IPR009100">
    <property type="entry name" value="AcylCoA_DH/oxidase_NM_dom_sf"/>
</dbReference>
<dbReference type="eggNOG" id="COG1960">
    <property type="taxonomic scope" value="Bacteria"/>
</dbReference>
<organism evidence="1 2">
    <name type="scientific">Pseudomonas knackmussii (strain DSM 6978 / CCUG 54928 / LMG 23759 / B13)</name>
    <dbReference type="NCBI Taxonomy" id="1301098"/>
    <lineage>
        <taxon>Bacteria</taxon>
        <taxon>Pseudomonadati</taxon>
        <taxon>Pseudomonadota</taxon>
        <taxon>Gammaproteobacteria</taxon>
        <taxon>Pseudomonadales</taxon>
        <taxon>Pseudomonadaceae</taxon>
        <taxon>Pseudomonas</taxon>
    </lineage>
</organism>
<accession>A0A024HCM7</accession>
<dbReference type="HOGENOM" id="CLU_936470_0_0_6"/>
<name>A0A024HCM7_PSEKB</name>